<proteinExistence type="inferred from homology"/>
<evidence type="ECO:0000313" key="9">
    <source>
        <dbReference type="Proteomes" id="UP001302666"/>
    </source>
</evidence>
<dbReference type="Proteomes" id="UP001302666">
    <property type="component" value="Chromosome"/>
</dbReference>
<dbReference type="InterPro" id="IPR049054">
    <property type="entry name" value="CN_hydtase_beta-like_N"/>
</dbReference>
<evidence type="ECO:0000256" key="1">
    <source>
        <dbReference type="ARBA" id="ARBA00004042"/>
    </source>
</evidence>
<protein>
    <recommendedName>
        <fullName evidence="5">Nitrile hydratase subunit beta</fullName>
        <shortName evidence="5">NHase</shortName>
        <ecNumber evidence="5">4.2.1.84</ecNumber>
    </recommendedName>
</protein>
<name>A0ABZ0HLQ4_TRISK</name>
<comment type="function">
    <text evidence="1 5">NHase catalyzes the hydration of various nitrile compounds to the corresponding amides.</text>
</comment>
<evidence type="ECO:0000256" key="4">
    <source>
        <dbReference type="ARBA" id="ARBA00044877"/>
    </source>
</evidence>
<dbReference type="Gene3D" id="1.10.472.20">
    <property type="entry name" value="Nitrile hydratase, beta subunit"/>
    <property type="match status" value="1"/>
</dbReference>
<sequence length="236" mass="25603">MSRLHDMGGRYGDGQIEPEAEDAPVFSEEWHARALAVTLACGSLGQWNIDISRHARERLSPVDYTRFSYYEKWMAALANLLVEQGVLSREDLLDAPGIVSEGASEGEPPAKAHPLSPRRLAAQKVAGMLAAGGPADRASAVEVRFQPGDRVRTRRSANTLVDGGHTRLPTYASAAQGVILRQHGSHVLPDCNAHSLGEAPEPLYAVVFEAGALWTHAEHPGDEVVLDLWQSYLEPV</sequence>
<dbReference type="Pfam" id="PF02211">
    <property type="entry name" value="NHase_beta_C"/>
    <property type="match status" value="1"/>
</dbReference>
<reference evidence="8 9" key="1">
    <citation type="submission" date="2023-10" db="EMBL/GenBank/DDBJ databases">
        <title>Eight complete genome sequences of bacteria isolated from laboratory stock of Giant Kelp gametophytes.</title>
        <authorList>
            <person name="Tolentino B."/>
            <person name="Nuzhdin S."/>
        </authorList>
    </citation>
    <scope>NUCLEOTIDE SEQUENCE [LARGE SCALE GENOMIC DNA]</scope>
    <source>
        <strain evidence="8 9">LC.270.F.C4</strain>
    </source>
</reference>
<dbReference type="NCBIfam" id="TIGR03888">
    <property type="entry name" value="nitrile_beta"/>
    <property type="match status" value="1"/>
</dbReference>
<dbReference type="EC" id="4.2.1.84" evidence="5"/>
<dbReference type="Gene3D" id="2.30.30.50">
    <property type="match status" value="1"/>
</dbReference>
<comment type="catalytic activity">
    <reaction evidence="4 5">
        <text>an aliphatic primary amide = an aliphatic nitrile + H2O</text>
        <dbReference type="Rhea" id="RHEA:12673"/>
        <dbReference type="ChEBI" id="CHEBI:15377"/>
        <dbReference type="ChEBI" id="CHEBI:65285"/>
        <dbReference type="ChEBI" id="CHEBI:80291"/>
        <dbReference type="EC" id="4.2.1.84"/>
    </reaction>
</comment>
<keyword evidence="9" id="KW-1185">Reference proteome</keyword>
<evidence type="ECO:0000256" key="3">
    <source>
        <dbReference type="ARBA" id="ARBA00023239"/>
    </source>
</evidence>
<dbReference type="InterPro" id="IPR042262">
    <property type="entry name" value="CN_hydtase_beta_C"/>
</dbReference>
<dbReference type="RefSeq" id="WP_317386658.1">
    <property type="nucleotide sequence ID" value="NZ_CP136704.1"/>
</dbReference>
<dbReference type="EMBL" id="CP136704">
    <property type="protein sequence ID" value="WOI34831.1"/>
    <property type="molecule type" value="Genomic_DNA"/>
</dbReference>
<dbReference type="SUPFAM" id="SSF50090">
    <property type="entry name" value="Electron transport accessory proteins"/>
    <property type="match status" value="1"/>
</dbReference>
<dbReference type="InterPro" id="IPR024690">
    <property type="entry name" value="CN_hydtase_beta_dom_C"/>
</dbReference>
<evidence type="ECO:0000256" key="2">
    <source>
        <dbReference type="ARBA" id="ARBA00009098"/>
    </source>
</evidence>
<dbReference type="Pfam" id="PF21006">
    <property type="entry name" value="NHase_beta_N"/>
    <property type="match status" value="1"/>
</dbReference>
<dbReference type="InterPro" id="IPR003168">
    <property type="entry name" value="Nitrile_hydratase_bsu"/>
</dbReference>
<dbReference type="InterPro" id="IPR008990">
    <property type="entry name" value="Elect_transpt_acc-like_dom_sf"/>
</dbReference>
<accession>A0ABZ0HLQ4</accession>
<gene>
    <name evidence="8" type="primary">nthB</name>
    <name evidence="8" type="ORF">R1T40_08925</name>
</gene>
<keyword evidence="3 5" id="KW-0456">Lyase</keyword>
<evidence type="ECO:0000259" key="6">
    <source>
        <dbReference type="Pfam" id="PF02211"/>
    </source>
</evidence>
<feature type="domain" description="Nitrile hydratase beta subunit-like N-terminal" evidence="7">
    <location>
        <begin position="1"/>
        <end position="111"/>
    </location>
</feature>
<dbReference type="PIRSF" id="PIRSF001427">
    <property type="entry name" value="NHase_beta"/>
    <property type="match status" value="1"/>
</dbReference>
<organism evidence="8 9">
    <name type="scientific">Tritonibacter scottomollicae</name>
    <name type="common">Epibacterium scottomollicae</name>
    <dbReference type="NCBI Taxonomy" id="483013"/>
    <lineage>
        <taxon>Bacteria</taxon>
        <taxon>Pseudomonadati</taxon>
        <taxon>Pseudomonadota</taxon>
        <taxon>Alphaproteobacteria</taxon>
        <taxon>Rhodobacterales</taxon>
        <taxon>Paracoccaceae</taxon>
        <taxon>Tritonibacter</taxon>
    </lineage>
</organism>
<comment type="similarity">
    <text evidence="2 5">Belongs to the nitrile hydratase subunit beta family.</text>
</comment>
<evidence type="ECO:0000256" key="5">
    <source>
        <dbReference type="PIRNR" id="PIRNR001427"/>
    </source>
</evidence>
<evidence type="ECO:0000259" key="7">
    <source>
        <dbReference type="Pfam" id="PF21006"/>
    </source>
</evidence>
<evidence type="ECO:0000313" key="8">
    <source>
        <dbReference type="EMBL" id="WOI34831.1"/>
    </source>
</evidence>
<dbReference type="GO" id="GO:0018822">
    <property type="term" value="F:nitrile hydratase activity"/>
    <property type="evidence" value="ECO:0007669"/>
    <property type="project" value="UniProtKB-EC"/>
</dbReference>
<feature type="domain" description="Nitrile hydratase beta subunit" evidence="6">
    <location>
        <begin position="134"/>
        <end position="235"/>
    </location>
</feature>